<proteinExistence type="predicted"/>
<accession>A0A6G1HDN7</accession>
<dbReference type="Proteomes" id="UP000800041">
    <property type="component" value="Unassembled WGS sequence"/>
</dbReference>
<gene>
    <name evidence="2" type="ORF">K402DRAFT_174284</name>
</gene>
<evidence type="ECO:0000313" key="3">
    <source>
        <dbReference type="Proteomes" id="UP000800041"/>
    </source>
</evidence>
<evidence type="ECO:0000256" key="1">
    <source>
        <dbReference type="SAM" id="MobiDB-lite"/>
    </source>
</evidence>
<organism evidence="2 3">
    <name type="scientific">Aulographum hederae CBS 113979</name>
    <dbReference type="NCBI Taxonomy" id="1176131"/>
    <lineage>
        <taxon>Eukaryota</taxon>
        <taxon>Fungi</taxon>
        <taxon>Dikarya</taxon>
        <taxon>Ascomycota</taxon>
        <taxon>Pezizomycotina</taxon>
        <taxon>Dothideomycetes</taxon>
        <taxon>Pleosporomycetidae</taxon>
        <taxon>Aulographales</taxon>
        <taxon>Aulographaceae</taxon>
    </lineage>
</organism>
<protein>
    <submittedName>
        <fullName evidence="2">Uncharacterized protein</fullName>
    </submittedName>
</protein>
<sequence>MTISRLPCDFRFSGSIARSIKSHRPAPSNARTIRKRRRRRKAGSAGAGGEVEDDRRLRSIILTFCTYSCLCFL</sequence>
<keyword evidence="3" id="KW-1185">Reference proteome</keyword>
<feature type="compositionally biased region" description="Basic residues" evidence="1">
    <location>
        <begin position="32"/>
        <end position="42"/>
    </location>
</feature>
<feature type="region of interest" description="Disordered" evidence="1">
    <location>
        <begin position="21"/>
        <end position="51"/>
    </location>
</feature>
<evidence type="ECO:0000313" key="2">
    <source>
        <dbReference type="EMBL" id="KAF1991275.1"/>
    </source>
</evidence>
<dbReference type="EMBL" id="ML977140">
    <property type="protein sequence ID" value="KAF1991275.1"/>
    <property type="molecule type" value="Genomic_DNA"/>
</dbReference>
<reference evidence="2" key="1">
    <citation type="journal article" date="2020" name="Stud. Mycol.">
        <title>101 Dothideomycetes genomes: a test case for predicting lifestyles and emergence of pathogens.</title>
        <authorList>
            <person name="Haridas S."/>
            <person name="Albert R."/>
            <person name="Binder M."/>
            <person name="Bloem J."/>
            <person name="Labutti K."/>
            <person name="Salamov A."/>
            <person name="Andreopoulos B."/>
            <person name="Baker S."/>
            <person name="Barry K."/>
            <person name="Bills G."/>
            <person name="Bluhm B."/>
            <person name="Cannon C."/>
            <person name="Castanera R."/>
            <person name="Culley D."/>
            <person name="Daum C."/>
            <person name="Ezra D."/>
            <person name="Gonzalez J."/>
            <person name="Henrissat B."/>
            <person name="Kuo A."/>
            <person name="Liang C."/>
            <person name="Lipzen A."/>
            <person name="Lutzoni F."/>
            <person name="Magnuson J."/>
            <person name="Mondo S."/>
            <person name="Nolan M."/>
            <person name="Ohm R."/>
            <person name="Pangilinan J."/>
            <person name="Park H.-J."/>
            <person name="Ramirez L."/>
            <person name="Alfaro M."/>
            <person name="Sun H."/>
            <person name="Tritt A."/>
            <person name="Yoshinaga Y."/>
            <person name="Zwiers L.-H."/>
            <person name="Turgeon B."/>
            <person name="Goodwin S."/>
            <person name="Spatafora J."/>
            <person name="Crous P."/>
            <person name="Grigoriev I."/>
        </authorList>
    </citation>
    <scope>NUCLEOTIDE SEQUENCE</scope>
    <source>
        <strain evidence="2">CBS 113979</strain>
    </source>
</reference>
<name>A0A6G1HDN7_9PEZI</name>
<dbReference type="AlphaFoldDB" id="A0A6G1HDN7"/>